<evidence type="ECO:0000313" key="9">
    <source>
        <dbReference type="Proteomes" id="UP000192247"/>
    </source>
</evidence>
<dbReference type="InParanoid" id="A0A1V9XNU6"/>
<name>A0A1V9XNU6_9ACAR</name>
<organism evidence="8 9">
    <name type="scientific">Tropilaelaps mercedesae</name>
    <dbReference type="NCBI Taxonomy" id="418985"/>
    <lineage>
        <taxon>Eukaryota</taxon>
        <taxon>Metazoa</taxon>
        <taxon>Ecdysozoa</taxon>
        <taxon>Arthropoda</taxon>
        <taxon>Chelicerata</taxon>
        <taxon>Arachnida</taxon>
        <taxon>Acari</taxon>
        <taxon>Parasitiformes</taxon>
        <taxon>Mesostigmata</taxon>
        <taxon>Gamasina</taxon>
        <taxon>Dermanyssoidea</taxon>
        <taxon>Laelapidae</taxon>
        <taxon>Tropilaelaps</taxon>
    </lineage>
</organism>
<evidence type="ECO:0000256" key="5">
    <source>
        <dbReference type="ARBA" id="ARBA00022695"/>
    </source>
</evidence>
<feature type="non-terminal residue" evidence="8">
    <location>
        <position position="1"/>
    </location>
</feature>
<dbReference type="GO" id="GO:0005736">
    <property type="term" value="C:RNA polymerase I complex"/>
    <property type="evidence" value="ECO:0007669"/>
    <property type="project" value="TreeGrafter"/>
</dbReference>
<dbReference type="GO" id="GO:0003677">
    <property type="term" value="F:DNA binding"/>
    <property type="evidence" value="ECO:0007669"/>
    <property type="project" value="InterPro"/>
</dbReference>
<keyword evidence="4" id="KW-0808">Transferase</keyword>
<protein>
    <recommendedName>
        <fullName evidence="2">DNA-directed RNA polymerase</fullName>
        <ecNumber evidence="2">2.7.7.6</ecNumber>
    </recommendedName>
</protein>
<feature type="domain" description="RNA polymerase Rpb1" evidence="7">
    <location>
        <begin position="1"/>
        <end position="42"/>
    </location>
</feature>
<dbReference type="InterPro" id="IPR045867">
    <property type="entry name" value="DNA-dir_RpoC_beta_prime"/>
</dbReference>
<keyword evidence="6" id="KW-0804">Transcription</keyword>
<evidence type="ECO:0000256" key="6">
    <source>
        <dbReference type="ARBA" id="ARBA00023163"/>
    </source>
</evidence>
<keyword evidence="5" id="KW-0548">Nucleotidyltransferase</keyword>
<evidence type="ECO:0000259" key="7">
    <source>
        <dbReference type="Pfam" id="PF04998"/>
    </source>
</evidence>
<dbReference type="EMBL" id="MNPL01006789">
    <property type="protein sequence ID" value="OQR75141.1"/>
    <property type="molecule type" value="Genomic_DNA"/>
</dbReference>
<evidence type="ECO:0000256" key="2">
    <source>
        <dbReference type="ARBA" id="ARBA00012418"/>
    </source>
</evidence>
<accession>A0A1V9XNU6</accession>
<evidence type="ECO:0000256" key="3">
    <source>
        <dbReference type="ARBA" id="ARBA00022478"/>
    </source>
</evidence>
<keyword evidence="9" id="KW-1185">Reference proteome</keyword>
<dbReference type="STRING" id="418985.A0A1V9XNU6"/>
<evidence type="ECO:0000313" key="8">
    <source>
        <dbReference type="EMBL" id="OQR75141.1"/>
    </source>
</evidence>
<evidence type="ECO:0000256" key="1">
    <source>
        <dbReference type="ARBA" id="ARBA00006460"/>
    </source>
</evidence>
<reference evidence="8 9" key="1">
    <citation type="journal article" date="2017" name="Gigascience">
        <title>Draft genome of the honey bee ectoparasitic mite, Tropilaelaps mercedesae, is shaped by the parasitic life history.</title>
        <authorList>
            <person name="Dong X."/>
            <person name="Armstrong S.D."/>
            <person name="Xia D."/>
            <person name="Makepeace B.L."/>
            <person name="Darby A.C."/>
            <person name="Kadowaki T."/>
        </authorList>
    </citation>
    <scope>NUCLEOTIDE SEQUENCE [LARGE SCALE GENOMIC DNA]</scope>
    <source>
        <strain evidence="8">Wuxi-XJTLU</strain>
    </source>
</reference>
<dbReference type="EC" id="2.7.7.6" evidence="2"/>
<dbReference type="AlphaFoldDB" id="A0A1V9XNU6"/>
<proteinExistence type="inferred from homology"/>
<dbReference type="Pfam" id="PF04998">
    <property type="entry name" value="RNA_pol_Rpb1_5"/>
    <property type="match status" value="1"/>
</dbReference>
<evidence type="ECO:0000256" key="4">
    <source>
        <dbReference type="ARBA" id="ARBA00022679"/>
    </source>
</evidence>
<dbReference type="InterPro" id="IPR007081">
    <property type="entry name" value="RNA_pol_Rpb1_5"/>
</dbReference>
<gene>
    <name evidence="8" type="ORF">BIW11_00817</name>
</gene>
<keyword evidence="3 8" id="KW-0240">DNA-directed RNA polymerase</keyword>
<dbReference type="GO" id="GO:0006351">
    <property type="term" value="P:DNA-templated transcription"/>
    <property type="evidence" value="ECO:0007669"/>
    <property type="project" value="InterPro"/>
</dbReference>
<dbReference type="Proteomes" id="UP000192247">
    <property type="component" value="Unassembled WGS sequence"/>
</dbReference>
<sequence>EVTSVFAVYGIKVDPRHLSLVADYMTFDGAYRAFNRIHMANNASPLQQMSFETTCTFMKNAALLGFADRLNSPSARLVMGQLVGVGTGICEILGNIPRRGNNKYAI</sequence>
<dbReference type="PANTHER" id="PTHR19376:SF11">
    <property type="entry name" value="DNA-DIRECTED RNA POLYMERASE I SUBUNIT RPA1"/>
    <property type="match status" value="1"/>
</dbReference>
<comment type="caution">
    <text evidence="8">The sequence shown here is derived from an EMBL/GenBank/DDBJ whole genome shotgun (WGS) entry which is preliminary data.</text>
</comment>
<dbReference type="Gene3D" id="1.10.150.390">
    <property type="match status" value="1"/>
</dbReference>
<dbReference type="SUPFAM" id="SSF64484">
    <property type="entry name" value="beta and beta-prime subunits of DNA dependent RNA-polymerase"/>
    <property type="match status" value="1"/>
</dbReference>
<dbReference type="PANTHER" id="PTHR19376">
    <property type="entry name" value="DNA-DIRECTED RNA POLYMERASE"/>
    <property type="match status" value="1"/>
</dbReference>
<comment type="similarity">
    <text evidence="1">Belongs to the RNA polymerase beta' chain family.</text>
</comment>
<dbReference type="GO" id="GO:0003899">
    <property type="term" value="F:DNA-directed RNA polymerase activity"/>
    <property type="evidence" value="ECO:0007669"/>
    <property type="project" value="UniProtKB-EC"/>
</dbReference>
<dbReference type="OrthoDB" id="270392at2759"/>